<dbReference type="EMBL" id="UZAF01017165">
    <property type="protein sequence ID" value="VDO38629.1"/>
    <property type="molecule type" value="Genomic_DNA"/>
</dbReference>
<dbReference type="Proteomes" id="UP000268014">
    <property type="component" value="Unassembled WGS sequence"/>
</dbReference>
<dbReference type="Pfam" id="PF00400">
    <property type="entry name" value="WD40"/>
    <property type="match status" value="1"/>
</dbReference>
<reference evidence="4 5" key="2">
    <citation type="submission" date="2018-11" db="EMBL/GenBank/DDBJ databases">
        <authorList>
            <consortium name="Pathogen Informatics"/>
        </authorList>
    </citation>
    <scope>NUCLEOTIDE SEQUENCE [LARGE SCALE GENOMIC DNA]</scope>
    <source>
        <strain evidence="4 5">MHpl1</strain>
    </source>
</reference>
<dbReference type="InterPro" id="IPR001680">
    <property type="entry name" value="WD40_rpt"/>
</dbReference>
<dbReference type="PANTHER" id="PTHR44006:SF1">
    <property type="entry name" value="U5 SMALL NUCLEAR RIBONUCLEOPROTEIN 40 KDA PROTEIN"/>
    <property type="match status" value="1"/>
</dbReference>
<evidence type="ECO:0000256" key="3">
    <source>
        <dbReference type="SAM" id="MobiDB-lite"/>
    </source>
</evidence>
<dbReference type="InterPro" id="IPR015943">
    <property type="entry name" value="WD40/YVTN_repeat-like_dom_sf"/>
</dbReference>
<evidence type="ECO:0000256" key="2">
    <source>
        <dbReference type="ARBA" id="ARBA00022737"/>
    </source>
</evidence>
<dbReference type="GO" id="GO:0003723">
    <property type="term" value="F:RNA binding"/>
    <property type="evidence" value="ECO:0007669"/>
    <property type="project" value="TreeGrafter"/>
</dbReference>
<evidence type="ECO:0000313" key="5">
    <source>
        <dbReference type="Proteomes" id="UP000268014"/>
    </source>
</evidence>
<gene>
    <name evidence="4" type="ORF">HPLM_LOCUS9887</name>
</gene>
<dbReference type="SMART" id="SM00320">
    <property type="entry name" value="WD40"/>
    <property type="match status" value="2"/>
</dbReference>
<feature type="compositionally biased region" description="Acidic residues" evidence="3">
    <location>
        <begin position="134"/>
        <end position="150"/>
    </location>
</feature>
<proteinExistence type="predicted"/>
<sequence length="390" mass="44380">MPEKFYAGTGLKKREFKGVYEPPAAREEQLHQRLVPRTQRAPFTPRANLCITANIADDPEYRGYLIMPRVHDAPDKTLMFAHEFDTLNRNEEEGVLEYFVQKYPVLQRSIGSQDEELHVWNTKTHALENICTADEEEEEYESSSDLDSDSPSDLPVYNDTGNDFTTHEPIRDKPRANSSARIDNKPKAVFKAEFLAPSQIYKGAVVLGRLFNHSSRHPNLYTERCGAVNTATNVFRSLNVKTRFPGLVPGKNSDAFADLLSVFRYSRLMFLGYQIDQTEDRKLEKTLLQMFGKERLMHLLRAHEAMWARLRNQLHIGKQNLLKCGWSGDGKRVAAGSSDRFAYVRDASSRYILYKMPGHLGSVNASDLHPTEPILLSAGSDKRIFLGEIP</sequence>
<evidence type="ECO:0000313" key="6">
    <source>
        <dbReference type="WBParaSite" id="HPLM_0000989501-mRNA-1"/>
    </source>
</evidence>
<evidence type="ECO:0000256" key="1">
    <source>
        <dbReference type="ARBA" id="ARBA00022574"/>
    </source>
</evidence>
<accession>A0A0N4WGG3</accession>
<dbReference type="OrthoDB" id="1068471at2759"/>
<name>A0A0N4WGG3_HAEPC</name>
<keyword evidence="1" id="KW-0853">WD repeat</keyword>
<reference evidence="6" key="1">
    <citation type="submission" date="2017-02" db="UniProtKB">
        <authorList>
            <consortium name="WormBaseParasite"/>
        </authorList>
    </citation>
    <scope>IDENTIFICATION</scope>
</reference>
<keyword evidence="2" id="KW-0677">Repeat</keyword>
<dbReference type="Gene3D" id="2.130.10.10">
    <property type="entry name" value="YVTN repeat-like/Quinoprotein amine dehydrogenase"/>
    <property type="match status" value="1"/>
</dbReference>
<dbReference type="InterPro" id="IPR036322">
    <property type="entry name" value="WD40_repeat_dom_sf"/>
</dbReference>
<evidence type="ECO:0000313" key="4">
    <source>
        <dbReference type="EMBL" id="VDO38629.1"/>
    </source>
</evidence>
<protein>
    <submittedName>
        <fullName evidence="6">WD_REPEATS_REGION domain-containing protein</fullName>
    </submittedName>
</protein>
<dbReference type="WBParaSite" id="HPLM_0000989501-mRNA-1">
    <property type="protein sequence ID" value="HPLM_0000989501-mRNA-1"/>
    <property type="gene ID" value="HPLM_0000989501"/>
</dbReference>
<dbReference type="InterPro" id="IPR052234">
    <property type="entry name" value="U5_snRNP_Component"/>
</dbReference>
<dbReference type="SUPFAM" id="SSF50978">
    <property type="entry name" value="WD40 repeat-like"/>
    <property type="match status" value="1"/>
</dbReference>
<keyword evidence="5" id="KW-1185">Reference proteome</keyword>
<organism evidence="6">
    <name type="scientific">Haemonchus placei</name>
    <name type="common">Barber's pole worm</name>
    <dbReference type="NCBI Taxonomy" id="6290"/>
    <lineage>
        <taxon>Eukaryota</taxon>
        <taxon>Metazoa</taxon>
        <taxon>Ecdysozoa</taxon>
        <taxon>Nematoda</taxon>
        <taxon>Chromadorea</taxon>
        <taxon>Rhabditida</taxon>
        <taxon>Rhabditina</taxon>
        <taxon>Rhabditomorpha</taxon>
        <taxon>Strongyloidea</taxon>
        <taxon>Trichostrongylidae</taxon>
        <taxon>Haemonchus</taxon>
    </lineage>
</organism>
<dbReference type="GO" id="GO:0071013">
    <property type="term" value="C:catalytic step 2 spliceosome"/>
    <property type="evidence" value="ECO:0007669"/>
    <property type="project" value="TreeGrafter"/>
</dbReference>
<dbReference type="AlphaFoldDB" id="A0A0N4WGG3"/>
<feature type="compositionally biased region" description="Basic and acidic residues" evidence="3">
    <location>
        <begin position="165"/>
        <end position="175"/>
    </location>
</feature>
<dbReference type="STRING" id="6290.A0A0N4WGG3"/>
<feature type="region of interest" description="Disordered" evidence="3">
    <location>
        <begin position="134"/>
        <end position="182"/>
    </location>
</feature>
<dbReference type="PANTHER" id="PTHR44006">
    <property type="entry name" value="U5 SMALL NUCLEAR RIBONUCLEOPROTEIN 40 KDA PROTEIN"/>
    <property type="match status" value="1"/>
</dbReference>